<dbReference type="PANTHER" id="PTHR47478">
    <property type="match status" value="1"/>
</dbReference>
<dbReference type="RefSeq" id="WP_083381792.1">
    <property type="nucleotide sequence ID" value="NZ_CP035282.1"/>
</dbReference>
<evidence type="ECO:0000313" key="2">
    <source>
        <dbReference type="Proteomes" id="UP000287969"/>
    </source>
</evidence>
<dbReference type="Gene3D" id="3.40.50.1000">
    <property type="entry name" value="HAD superfamily/HAD-like"/>
    <property type="match status" value="1"/>
</dbReference>
<organism evidence="1 2">
    <name type="scientific">Acidilutibacter cellobiosedens</name>
    <dbReference type="NCBI Taxonomy" id="2507161"/>
    <lineage>
        <taxon>Bacteria</taxon>
        <taxon>Bacillati</taxon>
        <taxon>Bacillota</taxon>
        <taxon>Tissierellia</taxon>
        <taxon>Tissierellales</taxon>
        <taxon>Acidilutibacteraceae</taxon>
        <taxon>Acidilutibacter</taxon>
    </lineage>
</organism>
<accession>A0A410QGM4</accession>
<dbReference type="PANTHER" id="PTHR47478:SF1">
    <property type="entry name" value="PYRIMIDINE 5'-NUCLEOTIDASE YJJG"/>
    <property type="match status" value="1"/>
</dbReference>
<dbReference type="InterPro" id="IPR052550">
    <property type="entry name" value="Pyrimidine_5'-ntase_YjjG"/>
</dbReference>
<proteinExistence type="predicted"/>
<dbReference type="SUPFAM" id="SSF56784">
    <property type="entry name" value="HAD-like"/>
    <property type="match status" value="1"/>
</dbReference>
<dbReference type="Proteomes" id="UP000287969">
    <property type="component" value="Chromosome"/>
</dbReference>
<dbReference type="OrthoDB" id="9802350at2"/>
<dbReference type="EMBL" id="CP035282">
    <property type="protein sequence ID" value="QAT63075.1"/>
    <property type="molecule type" value="Genomic_DNA"/>
</dbReference>
<sequence length="108" mass="12446">MFRRGIRQRIGRICIEFIFSNFIFSEEIGVSKPNKLFFNFIFRNKTLEKRRCIMVGDDVIEDIEGAANYGLDSVLINRKGKTYDNISGKTKFYEISSLGVLPEIILNG</sequence>
<name>A0A410QGM4_9FIRM</name>
<dbReference type="NCBIfam" id="TIGR01549">
    <property type="entry name" value="HAD-SF-IA-v1"/>
    <property type="match status" value="1"/>
</dbReference>
<dbReference type="Pfam" id="PF13242">
    <property type="entry name" value="Hydrolase_like"/>
    <property type="match status" value="1"/>
</dbReference>
<dbReference type="InterPro" id="IPR023214">
    <property type="entry name" value="HAD_sf"/>
</dbReference>
<keyword evidence="2" id="KW-1185">Reference proteome</keyword>
<reference evidence="2" key="1">
    <citation type="submission" date="2019-01" db="EMBL/GenBank/DDBJ databases">
        <title>Draft genomes of a novel of Sporanaerobacter strains.</title>
        <authorList>
            <person name="Ma S."/>
        </authorList>
    </citation>
    <scope>NUCLEOTIDE SEQUENCE [LARGE SCALE GENOMIC DNA]</scope>
    <source>
        <strain evidence="2">NJN-17</strain>
    </source>
</reference>
<evidence type="ECO:0000313" key="1">
    <source>
        <dbReference type="EMBL" id="QAT63075.1"/>
    </source>
</evidence>
<dbReference type="InterPro" id="IPR036412">
    <property type="entry name" value="HAD-like_sf"/>
</dbReference>
<protein>
    <submittedName>
        <fullName evidence="1">Uncharacterized protein</fullName>
    </submittedName>
</protein>
<dbReference type="KEGG" id="spoa:EQM13_16625"/>
<dbReference type="AlphaFoldDB" id="A0A410QGM4"/>
<dbReference type="InterPro" id="IPR006439">
    <property type="entry name" value="HAD-SF_hydro_IA"/>
</dbReference>
<gene>
    <name evidence="1" type="ORF">EQM13_16625</name>
</gene>